<organism evidence="1 2">
    <name type="scientific">Periophthalmus magnuspinnatus</name>
    <dbReference type="NCBI Taxonomy" id="409849"/>
    <lineage>
        <taxon>Eukaryota</taxon>
        <taxon>Metazoa</taxon>
        <taxon>Chordata</taxon>
        <taxon>Craniata</taxon>
        <taxon>Vertebrata</taxon>
        <taxon>Euteleostomi</taxon>
        <taxon>Actinopterygii</taxon>
        <taxon>Neopterygii</taxon>
        <taxon>Teleostei</taxon>
        <taxon>Neoteleostei</taxon>
        <taxon>Acanthomorphata</taxon>
        <taxon>Gobiaria</taxon>
        <taxon>Gobiiformes</taxon>
        <taxon>Gobioidei</taxon>
        <taxon>Gobiidae</taxon>
        <taxon>Oxudercinae</taxon>
        <taxon>Periophthalmus</taxon>
    </lineage>
</organism>
<name>A0A3B4APF9_9GOBI</name>
<evidence type="ECO:0000313" key="1">
    <source>
        <dbReference type="Ensembl" id="ENSPMGP00000019057.1"/>
    </source>
</evidence>
<proteinExistence type="predicted"/>
<dbReference type="AlphaFoldDB" id="A0A3B4APF9"/>
<dbReference type="STRING" id="409849.ENSPMGP00000019057"/>
<dbReference type="InterPro" id="IPR012331">
    <property type="entry name" value="Clathrin_H-chain_linker"/>
</dbReference>
<reference evidence="1" key="1">
    <citation type="submission" date="2025-08" db="UniProtKB">
        <authorList>
            <consortium name="Ensembl"/>
        </authorList>
    </citation>
    <scope>IDENTIFICATION</scope>
</reference>
<dbReference type="SUPFAM" id="SSF48371">
    <property type="entry name" value="ARM repeat"/>
    <property type="match status" value="1"/>
</dbReference>
<dbReference type="Proteomes" id="UP000261520">
    <property type="component" value="Unplaced"/>
</dbReference>
<dbReference type="Ensembl" id="ENSPMGT00000020321.1">
    <property type="protein sequence ID" value="ENSPMGP00000019057.1"/>
    <property type="gene ID" value="ENSPMGG00000015513.1"/>
</dbReference>
<dbReference type="Pfam" id="PF13838">
    <property type="entry name" value="Clathrin_H_link"/>
    <property type="match status" value="1"/>
</dbReference>
<reference evidence="1" key="2">
    <citation type="submission" date="2025-09" db="UniProtKB">
        <authorList>
            <consortium name="Ensembl"/>
        </authorList>
    </citation>
    <scope>IDENTIFICATION</scope>
</reference>
<dbReference type="InterPro" id="IPR016024">
    <property type="entry name" value="ARM-type_fold"/>
</dbReference>
<dbReference type="PANTHER" id="PTHR10292:SF11">
    <property type="entry name" value="CLATHRIN HEAVY CHAIN LINKER DOMAIN-CONTAINING PROTEIN 1"/>
    <property type="match status" value="1"/>
</dbReference>
<dbReference type="PANTHER" id="PTHR10292">
    <property type="entry name" value="CLATHRIN HEAVY CHAIN RELATED"/>
    <property type="match status" value="1"/>
</dbReference>
<sequence length="353" mass="39164">ESEDLELLEKHLAHLQTRRQALLERRSQCVCEEVRTRLSTEQDARESWRDSMEDDNTKLKLLIRVLILSVPLHRFVELFDSAQYEEAAQQAAHCPRGLLRNLHTLNMFKAVTAPPDSPPPLLLFFLSLVTTTPVGQRLPESVSYEGVRCALDVKPCKLLCHVHCFPHRLTSSERLGDVLTEHAQKNPSVYLSDMLLALASENYRVSGAHRKLCLSMCRRGLTHSAVELMRRSEDLTSGQSICPSLCLLKLLTRPEGGGAMLSVGVVCVALLSDSQSLYKLLFKCCALSGVLEAAILQDSFSTVEEWSEIAAVCSTVQRSDLAHTIRSVLLSQSGTGVLSSDPEGALLTQHIYM</sequence>
<dbReference type="Gene3D" id="1.25.40.30">
    <property type="match status" value="1"/>
</dbReference>
<accession>A0A3B4APF9</accession>
<keyword evidence="2" id="KW-1185">Reference proteome</keyword>
<protein>
    <submittedName>
        <fullName evidence="1">Uncharacterized protein</fullName>
    </submittedName>
</protein>
<evidence type="ECO:0000313" key="2">
    <source>
        <dbReference type="Proteomes" id="UP000261520"/>
    </source>
</evidence>